<dbReference type="RefSeq" id="WP_043403088.1">
    <property type="nucleotide sequence ID" value="NZ_JPMI01000220.1"/>
</dbReference>
<sequence length="313" mass="33731">MLLASPVGLLALALLAISPQAAEPSSPDVCETASPQLVLSAEPPSTPPVVCISPDLPLTLRFDTALRPESVRMEERERFADVSVGQRSFTLTPPENLAAGERFQVEACFADDAAPACATFVLLAHPALGMQQVKVFRQPRSVASFQEGEKAARAETRQCQEEVHQLRAERGAPEGLRGVLASGLLEKGRIAFKDLSESVTKPKGNALGPGDVYSYRAEGRVAVEVWLENPGTLPWMAAGAVLRGPKGEVLKPLPLWQPEPVPPREAVADEQKSARRVVVEVPASETEARGTYTLTLWDAEQKRTVTLGKVTFP</sequence>
<feature type="signal peptide" evidence="1">
    <location>
        <begin position="1"/>
        <end position="21"/>
    </location>
</feature>
<feature type="chain" id="PRO_5001781408" description="DUF2381 family protein" evidence="1">
    <location>
        <begin position="22"/>
        <end position="313"/>
    </location>
</feature>
<evidence type="ECO:0000256" key="1">
    <source>
        <dbReference type="SAM" id="SignalP"/>
    </source>
</evidence>
<evidence type="ECO:0008006" key="4">
    <source>
        <dbReference type="Google" id="ProtNLM"/>
    </source>
</evidence>
<accession>A0A084SP08</accession>
<evidence type="ECO:0000313" key="2">
    <source>
        <dbReference type="EMBL" id="KFA90193.1"/>
    </source>
</evidence>
<dbReference type="Pfam" id="PF09544">
    <property type="entry name" value="DUF2381"/>
    <property type="match status" value="1"/>
</dbReference>
<comment type="caution">
    <text evidence="2">The sequence shown here is derived from an EMBL/GenBank/DDBJ whole genome shotgun (WGS) entry which is preliminary data.</text>
</comment>
<dbReference type="NCBIfam" id="TIGR02268">
    <property type="entry name" value="Myxococcus xanthus paralogous family TIGR02268"/>
    <property type="match status" value="1"/>
</dbReference>
<gene>
    <name evidence="2" type="ORF">Q664_29935</name>
</gene>
<evidence type="ECO:0000313" key="3">
    <source>
        <dbReference type="Proteomes" id="UP000028547"/>
    </source>
</evidence>
<dbReference type="Proteomes" id="UP000028547">
    <property type="component" value="Unassembled WGS sequence"/>
</dbReference>
<reference evidence="2 3" key="1">
    <citation type="submission" date="2014-07" db="EMBL/GenBank/DDBJ databases">
        <title>Draft Genome Sequence of Gephyronic Acid Producer, Cystobacter violaceus Strain Cb vi76.</title>
        <authorList>
            <person name="Stevens D.C."/>
            <person name="Young J."/>
            <person name="Carmichael R."/>
            <person name="Tan J."/>
            <person name="Taylor R.E."/>
        </authorList>
    </citation>
    <scope>NUCLEOTIDE SEQUENCE [LARGE SCALE GENOMIC DNA]</scope>
    <source>
        <strain evidence="2 3">Cb vi76</strain>
    </source>
</reference>
<proteinExistence type="predicted"/>
<protein>
    <recommendedName>
        <fullName evidence="4">DUF2381 family protein</fullName>
    </recommendedName>
</protein>
<dbReference type="AlphaFoldDB" id="A0A084SP08"/>
<dbReference type="InterPro" id="IPR011754">
    <property type="entry name" value="Mxa_paralog_2268"/>
</dbReference>
<name>A0A084SP08_9BACT</name>
<dbReference type="EMBL" id="JPMI01000220">
    <property type="protein sequence ID" value="KFA90193.1"/>
    <property type="molecule type" value="Genomic_DNA"/>
</dbReference>
<organism evidence="2 3">
    <name type="scientific">Archangium violaceum Cb vi76</name>
    <dbReference type="NCBI Taxonomy" id="1406225"/>
    <lineage>
        <taxon>Bacteria</taxon>
        <taxon>Pseudomonadati</taxon>
        <taxon>Myxococcota</taxon>
        <taxon>Myxococcia</taxon>
        <taxon>Myxococcales</taxon>
        <taxon>Cystobacterineae</taxon>
        <taxon>Archangiaceae</taxon>
        <taxon>Archangium</taxon>
    </lineage>
</organism>
<keyword evidence="1" id="KW-0732">Signal</keyword>